<evidence type="ECO:0000256" key="1">
    <source>
        <dbReference type="ARBA" id="ARBA00006484"/>
    </source>
</evidence>
<evidence type="ECO:0000313" key="5">
    <source>
        <dbReference type="Proteomes" id="UP000824633"/>
    </source>
</evidence>
<dbReference type="Gene3D" id="3.40.50.720">
    <property type="entry name" value="NAD(P)-binding Rossmann-like Domain"/>
    <property type="match status" value="1"/>
</dbReference>
<dbReference type="InterPro" id="IPR020904">
    <property type="entry name" value="Sc_DH/Rdtase_CS"/>
</dbReference>
<evidence type="ECO:0000256" key="2">
    <source>
        <dbReference type="ARBA" id="ARBA00023002"/>
    </source>
</evidence>
<dbReference type="Pfam" id="PF00106">
    <property type="entry name" value="adh_short"/>
    <property type="match status" value="1"/>
</dbReference>
<dbReference type="PRINTS" id="PR00081">
    <property type="entry name" value="GDHRDH"/>
</dbReference>
<dbReference type="PIRSF" id="PIRSF000126">
    <property type="entry name" value="11-beta-HSD1"/>
    <property type="match status" value="1"/>
</dbReference>
<keyword evidence="5" id="KW-1185">Reference proteome</keyword>
<dbReference type="PROSITE" id="PS00061">
    <property type="entry name" value="ADH_SHORT"/>
    <property type="match status" value="1"/>
</dbReference>
<sequence>MNKTVLITGASSGIGLELSKLFARNNYNLVIVSQNEQNLEKAKNIIHRENTKIQIYAIAKDLSKSSSPDEIFEYTVQNSIQVDILVNNAGIQVYGKFHDTNIDDILNLVNVNMFVITKLTRLFVDGMVKRGNGKILNLASTGAFQPCPLNAAYCASKSFVLYLSEAMGEELKGTGVSITTLCPGATKTNFAKRAKIEDIKIFRGKLLEPSKVAEIGYKALMKGKSLVITGLSNKLLAQSVRFIPRSMVIKIGMNMMKK</sequence>
<evidence type="ECO:0000256" key="3">
    <source>
        <dbReference type="RuleBase" id="RU000363"/>
    </source>
</evidence>
<dbReference type="EMBL" id="AP024849">
    <property type="protein sequence ID" value="BCZ49382.1"/>
    <property type="molecule type" value="Genomic_DNA"/>
</dbReference>
<organism evidence="4 5">
    <name type="scientific">Clostridium gelidum</name>
    <dbReference type="NCBI Taxonomy" id="704125"/>
    <lineage>
        <taxon>Bacteria</taxon>
        <taxon>Bacillati</taxon>
        <taxon>Bacillota</taxon>
        <taxon>Clostridia</taxon>
        <taxon>Eubacteriales</taxon>
        <taxon>Clostridiaceae</taxon>
        <taxon>Clostridium</taxon>
    </lineage>
</organism>
<name>A0ABN6J8C3_9CLOT</name>
<dbReference type="RefSeq" id="WP_224035568.1">
    <property type="nucleotide sequence ID" value="NZ_AP024849.1"/>
</dbReference>
<protein>
    <submittedName>
        <fullName evidence="4">Short-chain dehydrogenase</fullName>
    </submittedName>
</protein>
<reference evidence="5" key="1">
    <citation type="submission" date="2021-07" db="EMBL/GenBank/DDBJ databases">
        <title>Complete genome sequencing of a Clostridium isolate.</title>
        <authorList>
            <person name="Ueki A."/>
            <person name="Tonouchi A."/>
        </authorList>
    </citation>
    <scope>NUCLEOTIDE SEQUENCE [LARGE SCALE GENOMIC DNA]</scope>
    <source>
        <strain evidence="5">C5S11</strain>
    </source>
</reference>
<dbReference type="PANTHER" id="PTHR44196:SF1">
    <property type="entry name" value="DEHYDROGENASE_REDUCTASE SDR FAMILY MEMBER 7B"/>
    <property type="match status" value="1"/>
</dbReference>
<proteinExistence type="inferred from homology"/>
<gene>
    <name evidence="4" type="primary">dltE_2</name>
    <name evidence="4" type="ORF">psyc5s11_54490</name>
</gene>
<keyword evidence="2" id="KW-0560">Oxidoreductase</keyword>
<accession>A0ABN6J8C3</accession>
<comment type="similarity">
    <text evidence="1 3">Belongs to the short-chain dehydrogenases/reductases (SDR) family.</text>
</comment>
<dbReference type="InterPro" id="IPR036291">
    <property type="entry name" value="NAD(P)-bd_dom_sf"/>
</dbReference>
<dbReference type="CDD" id="cd05233">
    <property type="entry name" value="SDR_c"/>
    <property type="match status" value="1"/>
</dbReference>
<dbReference type="PANTHER" id="PTHR44196">
    <property type="entry name" value="DEHYDROGENASE/REDUCTASE SDR FAMILY MEMBER 7B"/>
    <property type="match status" value="1"/>
</dbReference>
<dbReference type="PRINTS" id="PR00080">
    <property type="entry name" value="SDRFAMILY"/>
</dbReference>
<evidence type="ECO:0000313" key="4">
    <source>
        <dbReference type="EMBL" id="BCZ49382.1"/>
    </source>
</evidence>
<dbReference type="Proteomes" id="UP000824633">
    <property type="component" value="Chromosome"/>
</dbReference>
<dbReference type="SUPFAM" id="SSF51735">
    <property type="entry name" value="NAD(P)-binding Rossmann-fold domains"/>
    <property type="match status" value="1"/>
</dbReference>
<dbReference type="InterPro" id="IPR002347">
    <property type="entry name" value="SDR_fam"/>
</dbReference>